<name>A0AA35WZY3_GEOBA</name>
<dbReference type="PROSITE" id="PS00065">
    <property type="entry name" value="D_2_HYDROXYACID_DH_1"/>
    <property type="match status" value="1"/>
</dbReference>
<dbReference type="EMBL" id="CASHTH010002634">
    <property type="protein sequence ID" value="CAI8032950.1"/>
    <property type="molecule type" value="Genomic_DNA"/>
</dbReference>
<dbReference type="Proteomes" id="UP001174909">
    <property type="component" value="Unassembled WGS sequence"/>
</dbReference>
<proteinExistence type="inferred from homology"/>
<organism evidence="5 6">
    <name type="scientific">Geodia barretti</name>
    <name type="common">Barrett's horny sponge</name>
    <dbReference type="NCBI Taxonomy" id="519541"/>
    <lineage>
        <taxon>Eukaryota</taxon>
        <taxon>Metazoa</taxon>
        <taxon>Porifera</taxon>
        <taxon>Demospongiae</taxon>
        <taxon>Heteroscleromorpha</taxon>
        <taxon>Tetractinellida</taxon>
        <taxon>Astrophorina</taxon>
        <taxon>Geodiidae</taxon>
        <taxon>Geodia</taxon>
    </lineage>
</organism>
<dbReference type="InterPro" id="IPR036291">
    <property type="entry name" value="NAD(P)-bd_dom_sf"/>
</dbReference>
<keyword evidence="2" id="KW-0560">Oxidoreductase</keyword>
<evidence type="ECO:0000256" key="2">
    <source>
        <dbReference type="ARBA" id="ARBA00023002"/>
    </source>
</evidence>
<comment type="caution">
    <text evidence="5">The sequence shown here is derived from an EMBL/GenBank/DDBJ whole genome shotgun (WGS) entry which is preliminary data.</text>
</comment>
<dbReference type="PANTHER" id="PTHR42789:SF1">
    <property type="entry name" value="D-ISOMER SPECIFIC 2-HYDROXYACID DEHYDROGENASE FAMILY PROTEIN (AFU_ORTHOLOGUE AFUA_6G10090)"/>
    <property type="match status" value="1"/>
</dbReference>
<dbReference type="InterPro" id="IPR043322">
    <property type="entry name" value="CtBP"/>
</dbReference>
<dbReference type="FunFam" id="3.40.50.720:FF:000203">
    <property type="entry name" value="D-3-phosphoglycerate dehydrogenase (SerA)"/>
    <property type="match status" value="1"/>
</dbReference>
<sequence>MTSDARFTVYSLGAGDHGDTVEELEKVGARLIPLERIESEDEIIEQTKDADALIVTESPITRRVLSALENCKTVLRTGVGFDCIDVPAATDCGIAVINVPDLWTREVANQAMMLLLAANRKLLEQEASVREDRWTPRISAPVGPLHTETVGVVGLGRIGSAFARRIKAFEVELIAYDPFISDEAFEAVGATSVSFDELLERSDYISVHTPLDEGTHHLIDEDALRKMKPTAILINTSRGPVVDESALIKALQEGWILGAGLDVLEQEPPDTDNPLLGMSNTVLTPHAAHYSELSMELRPRRYGVEVAAVLDGRRPMNLVNSPVLEVLPLR</sequence>
<dbReference type="PANTHER" id="PTHR42789">
    <property type="entry name" value="D-ISOMER SPECIFIC 2-HYDROXYACID DEHYDROGENASE FAMILY PROTEIN (AFU_ORTHOLOGUE AFUA_6G10090)"/>
    <property type="match status" value="1"/>
</dbReference>
<dbReference type="GO" id="GO:0003714">
    <property type="term" value="F:transcription corepressor activity"/>
    <property type="evidence" value="ECO:0007669"/>
    <property type="project" value="InterPro"/>
</dbReference>
<evidence type="ECO:0000259" key="4">
    <source>
        <dbReference type="Pfam" id="PF02826"/>
    </source>
</evidence>
<keyword evidence="6" id="KW-1185">Reference proteome</keyword>
<dbReference type="InterPro" id="IPR029753">
    <property type="entry name" value="D-isomer_DH_CS"/>
</dbReference>
<comment type="similarity">
    <text evidence="1">Belongs to the D-isomer specific 2-hydroxyacid dehydrogenase family.</text>
</comment>
<dbReference type="SUPFAM" id="SSF51735">
    <property type="entry name" value="NAD(P)-binding Rossmann-fold domains"/>
    <property type="match status" value="1"/>
</dbReference>
<evidence type="ECO:0000256" key="1">
    <source>
        <dbReference type="ARBA" id="ARBA00005854"/>
    </source>
</evidence>
<dbReference type="SUPFAM" id="SSF52283">
    <property type="entry name" value="Formate/glycerate dehydrogenase catalytic domain-like"/>
    <property type="match status" value="1"/>
</dbReference>
<dbReference type="PROSITE" id="PS00671">
    <property type="entry name" value="D_2_HYDROXYACID_DH_3"/>
    <property type="match status" value="1"/>
</dbReference>
<dbReference type="Pfam" id="PF02826">
    <property type="entry name" value="2-Hacid_dh_C"/>
    <property type="match status" value="1"/>
</dbReference>
<dbReference type="CDD" id="cd05299">
    <property type="entry name" value="CtBP_dh"/>
    <property type="match status" value="1"/>
</dbReference>
<evidence type="ECO:0000313" key="5">
    <source>
        <dbReference type="EMBL" id="CAI8032950.1"/>
    </source>
</evidence>
<dbReference type="InterPro" id="IPR029752">
    <property type="entry name" value="D-isomer_DH_CS1"/>
</dbReference>
<dbReference type="InterPro" id="IPR006140">
    <property type="entry name" value="D-isomer_DH_NAD-bd"/>
</dbReference>
<reference evidence="5" key="1">
    <citation type="submission" date="2023-03" db="EMBL/GenBank/DDBJ databases">
        <authorList>
            <person name="Steffen K."/>
            <person name="Cardenas P."/>
        </authorList>
    </citation>
    <scope>NUCLEOTIDE SEQUENCE</scope>
</reference>
<accession>A0AA35WZY3</accession>
<dbReference type="InterPro" id="IPR050857">
    <property type="entry name" value="D-2-hydroxyacid_DH"/>
</dbReference>
<keyword evidence="3" id="KW-0520">NAD</keyword>
<dbReference type="AlphaFoldDB" id="A0AA35WZY3"/>
<evidence type="ECO:0000256" key="3">
    <source>
        <dbReference type="ARBA" id="ARBA00023027"/>
    </source>
</evidence>
<dbReference type="Gene3D" id="3.40.50.720">
    <property type="entry name" value="NAD(P)-binding Rossmann-like Domain"/>
    <property type="match status" value="2"/>
</dbReference>
<dbReference type="GO" id="GO:0051287">
    <property type="term" value="F:NAD binding"/>
    <property type="evidence" value="ECO:0007669"/>
    <property type="project" value="InterPro"/>
</dbReference>
<gene>
    <name evidence="5" type="ORF">GBAR_LOCUS18596</name>
</gene>
<feature type="domain" description="D-isomer specific 2-hydroxyacid dehydrogenase NAD-binding" evidence="4">
    <location>
        <begin position="112"/>
        <end position="288"/>
    </location>
</feature>
<protein>
    <submittedName>
        <fullName evidence="5">Glyoxylate reductase</fullName>
    </submittedName>
</protein>
<dbReference type="GO" id="GO:0016616">
    <property type="term" value="F:oxidoreductase activity, acting on the CH-OH group of donors, NAD or NADP as acceptor"/>
    <property type="evidence" value="ECO:0007669"/>
    <property type="project" value="InterPro"/>
</dbReference>
<evidence type="ECO:0000313" key="6">
    <source>
        <dbReference type="Proteomes" id="UP001174909"/>
    </source>
</evidence>